<evidence type="ECO:0000313" key="7">
    <source>
        <dbReference type="Proteomes" id="UP000314294"/>
    </source>
</evidence>
<keyword evidence="3 5" id="KW-1133">Transmembrane helix</keyword>
<feature type="transmembrane region" description="Helical" evidence="5">
    <location>
        <begin position="53"/>
        <end position="77"/>
    </location>
</feature>
<sequence>MNEHNFLNGAVRLPPGLLTLSGVSLYMVYSYRALAETERLVGPEGLAYVHTSFGWSLGLAWLSYGLELLAGVLLLVAARRAELQRGSPTRA</sequence>
<dbReference type="PANTHER" id="PTHR20516:SF1">
    <property type="entry name" value="TRANSMEMBRANE PROTEIN 235"/>
    <property type="match status" value="1"/>
</dbReference>
<feature type="transmembrane region" description="Helical" evidence="5">
    <location>
        <begin position="12"/>
        <end position="33"/>
    </location>
</feature>
<dbReference type="GO" id="GO:0016324">
    <property type="term" value="C:apical plasma membrane"/>
    <property type="evidence" value="ECO:0007669"/>
    <property type="project" value="TreeGrafter"/>
</dbReference>
<evidence type="ECO:0000256" key="3">
    <source>
        <dbReference type="ARBA" id="ARBA00022989"/>
    </source>
</evidence>
<dbReference type="InterPro" id="IPR004031">
    <property type="entry name" value="PMP22/EMP/MP20/Claudin"/>
</dbReference>
<evidence type="ECO:0000256" key="5">
    <source>
        <dbReference type="SAM" id="Phobius"/>
    </source>
</evidence>
<dbReference type="EMBL" id="SRLO01012767">
    <property type="protein sequence ID" value="TNN25358.1"/>
    <property type="molecule type" value="Genomic_DNA"/>
</dbReference>
<protein>
    <submittedName>
        <fullName evidence="6">Transmembrane protein 235</fullName>
    </submittedName>
</protein>
<dbReference type="Pfam" id="PF13903">
    <property type="entry name" value="Claudin_2"/>
    <property type="match status" value="1"/>
</dbReference>
<dbReference type="InterPro" id="IPR039951">
    <property type="entry name" value="TMEM114/TMEM235"/>
</dbReference>
<accession>A0A4Z2E969</accession>
<comment type="caution">
    <text evidence="6">The sequence shown here is derived from an EMBL/GenBank/DDBJ whole genome shotgun (WGS) entry which is preliminary data.</text>
</comment>
<evidence type="ECO:0000256" key="2">
    <source>
        <dbReference type="ARBA" id="ARBA00022692"/>
    </source>
</evidence>
<keyword evidence="2 5" id="KW-0812">Transmembrane</keyword>
<dbReference type="OrthoDB" id="9626630at2759"/>
<proteinExistence type="predicted"/>
<evidence type="ECO:0000256" key="1">
    <source>
        <dbReference type="ARBA" id="ARBA00004141"/>
    </source>
</evidence>
<evidence type="ECO:0000256" key="4">
    <source>
        <dbReference type="ARBA" id="ARBA00023136"/>
    </source>
</evidence>
<dbReference type="Gene3D" id="1.20.140.150">
    <property type="match status" value="1"/>
</dbReference>
<comment type="subcellular location">
    <subcellularLocation>
        <location evidence="1">Membrane</location>
        <topology evidence="1">Multi-pass membrane protein</topology>
    </subcellularLocation>
</comment>
<dbReference type="Proteomes" id="UP000314294">
    <property type="component" value="Unassembled WGS sequence"/>
</dbReference>
<name>A0A4Z2E969_9TELE</name>
<keyword evidence="4 5" id="KW-0472">Membrane</keyword>
<dbReference type="AlphaFoldDB" id="A0A4Z2E969"/>
<dbReference type="PANTHER" id="PTHR20516">
    <property type="entry name" value="TRANSMEMBRANE PROTEIN 114/235 FAMILY MEMBER"/>
    <property type="match status" value="1"/>
</dbReference>
<organism evidence="6 7">
    <name type="scientific">Liparis tanakae</name>
    <name type="common">Tanaka's snailfish</name>
    <dbReference type="NCBI Taxonomy" id="230148"/>
    <lineage>
        <taxon>Eukaryota</taxon>
        <taxon>Metazoa</taxon>
        <taxon>Chordata</taxon>
        <taxon>Craniata</taxon>
        <taxon>Vertebrata</taxon>
        <taxon>Euteleostomi</taxon>
        <taxon>Actinopterygii</taxon>
        <taxon>Neopterygii</taxon>
        <taxon>Teleostei</taxon>
        <taxon>Neoteleostei</taxon>
        <taxon>Acanthomorphata</taxon>
        <taxon>Eupercaria</taxon>
        <taxon>Perciformes</taxon>
        <taxon>Cottioidei</taxon>
        <taxon>Cottales</taxon>
        <taxon>Liparidae</taxon>
        <taxon>Liparis</taxon>
    </lineage>
</organism>
<evidence type="ECO:0000313" key="6">
    <source>
        <dbReference type="EMBL" id="TNN25358.1"/>
    </source>
</evidence>
<reference evidence="6 7" key="1">
    <citation type="submission" date="2019-03" db="EMBL/GenBank/DDBJ databases">
        <title>First draft genome of Liparis tanakae, snailfish: a comprehensive survey of snailfish specific genes.</title>
        <authorList>
            <person name="Kim W."/>
            <person name="Song I."/>
            <person name="Jeong J.-H."/>
            <person name="Kim D."/>
            <person name="Kim S."/>
            <person name="Ryu S."/>
            <person name="Song J.Y."/>
            <person name="Lee S.K."/>
        </authorList>
    </citation>
    <scope>NUCLEOTIDE SEQUENCE [LARGE SCALE GENOMIC DNA]</scope>
    <source>
        <tissue evidence="6">Muscle</tissue>
    </source>
</reference>
<gene>
    <name evidence="6" type="primary">TMEM235</name>
    <name evidence="6" type="ORF">EYF80_064514</name>
</gene>
<keyword evidence="7" id="KW-1185">Reference proteome</keyword>